<evidence type="ECO:0000256" key="2">
    <source>
        <dbReference type="ARBA" id="ARBA00022618"/>
    </source>
</evidence>
<evidence type="ECO:0000256" key="9">
    <source>
        <dbReference type="ARBA" id="ARBA00023316"/>
    </source>
</evidence>
<keyword evidence="7 10" id="KW-0472">Membrane</keyword>
<evidence type="ECO:0000313" key="13">
    <source>
        <dbReference type="EMBL" id="OYO14698.1"/>
    </source>
</evidence>
<dbReference type="GO" id="GO:0051991">
    <property type="term" value="F:UDP-N-acetyl-D-glucosamine:N-acetylmuramoyl-L-alanyl-D-glutamyl-meso-2,6-diaminopimelyl-D-alanyl-D-alanine-diphosphoundecaprenol 4-beta-N-acetylglucosaminlytransferase activity"/>
    <property type="evidence" value="ECO:0007669"/>
    <property type="project" value="RHEA"/>
</dbReference>
<keyword evidence="4 10" id="KW-0808">Transferase</keyword>
<evidence type="ECO:0000256" key="10">
    <source>
        <dbReference type="HAMAP-Rule" id="MF_00033"/>
    </source>
</evidence>
<dbReference type="InterPro" id="IPR007235">
    <property type="entry name" value="Glyco_trans_28_C"/>
</dbReference>
<evidence type="ECO:0000313" key="14">
    <source>
        <dbReference type="Proteomes" id="UP000215896"/>
    </source>
</evidence>
<evidence type="ECO:0000256" key="5">
    <source>
        <dbReference type="ARBA" id="ARBA00022960"/>
    </source>
</evidence>
<sequence>MVNVVLAGGGTAGHTSPLIATAEALRSAAPDAGLSAIGTPKGLESRVVPAAGLELDLIPPVPLPRKPSADLLLVAPRLAKAISAAKEVLVRRRAEVLVGFGGYVAMPAYLAAKQLKLPIVVHEQNSVPGLANKIAAKLTGEVYTAYPETGLADGTFIGLPLRTEITSLDRSGEHDAAAKHFDLDPGKPVFLVSGGSQGAKSLNEAVLKAYPKLLARGIQVLHVLGRKNFTDEMMSHTDEETGAVYRPVAYVEHMEQAYAAADLMLGRAGAGTVVETAVVGLPSILVPLPHGNGEQARNAEAVVTAGAAQLLEDSALTPDWLLSVVPELINDSDALARMSRAGRDLMPANAAEVLASRVLAVSSLRG</sequence>
<dbReference type="PANTHER" id="PTHR21015:SF22">
    <property type="entry name" value="GLYCOSYLTRANSFERASE"/>
    <property type="match status" value="1"/>
</dbReference>
<dbReference type="RefSeq" id="WP_094361049.1">
    <property type="nucleotide sequence ID" value="NZ_NMVK01000037.1"/>
</dbReference>
<comment type="similarity">
    <text evidence="10">Belongs to the glycosyltransferase 28 family. MurG subfamily.</text>
</comment>
<dbReference type="HAMAP" id="MF_00033">
    <property type="entry name" value="MurG"/>
    <property type="match status" value="1"/>
</dbReference>
<feature type="binding site" evidence="10">
    <location>
        <position position="196"/>
    </location>
    <ligand>
        <name>UDP-N-acetyl-alpha-D-glucosamine</name>
        <dbReference type="ChEBI" id="CHEBI:57705"/>
    </ligand>
</feature>
<dbReference type="GO" id="GO:0071555">
    <property type="term" value="P:cell wall organization"/>
    <property type="evidence" value="ECO:0007669"/>
    <property type="project" value="UniProtKB-KW"/>
</dbReference>
<proteinExistence type="inferred from homology"/>
<evidence type="ECO:0000256" key="7">
    <source>
        <dbReference type="ARBA" id="ARBA00023136"/>
    </source>
</evidence>
<evidence type="ECO:0000259" key="12">
    <source>
        <dbReference type="Pfam" id="PF04101"/>
    </source>
</evidence>
<dbReference type="UniPathway" id="UPA00219"/>
<feature type="domain" description="Glycosyl transferase family 28 C-terminal" evidence="12">
    <location>
        <begin position="191"/>
        <end position="341"/>
    </location>
</feature>
<keyword evidence="9 10" id="KW-0961">Cell wall biogenesis/degradation</keyword>
<protein>
    <recommendedName>
        <fullName evidence="10">UDP-N-acetylglucosamine--N-acetylmuramyl-(pentapeptide) pyrophosphoryl-undecaprenol N-acetylglucosamine transferase</fullName>
        <ecNumber evidence="10">2.4.1.227</ecNumber>
    </recommendedName>
    <alternativeName>
        <fullName evidence="10">Undecaprenyl-PP-MurNAc-pentapeptide-UDPGlcNAc GlcNAc transferase</fullName>
    </alternativeName>
</protein>
<dbReference type="InterPro" id="IPR004276">
    <property type="entry name" value="GlycoTrans_28_N"/>
</dbReference>
<comment type="caution">
    <text evidence="10">Lacks conserved residue(s) required for the propagation of feature annotation.</text>
</comment>
<reference evidence="13 14" key="1">
    <citation type="submission" date="2017-07" db="EMBL/GenBank/DDBJ databases">
        <title>Draft whole genome sequences of clinical Proprionibacteriaceae strains.</title>
        <authorList>
            <person name="Bernier A.-M."/>
            <person name="Bernard K."/>
            <person name="Domingo M.-C."/>
        </authorList>
    </citation>
    <scope>NUCLEOTIDE SEQUENCE [LARGE SCALE GENOMIC DNA]</scope>
    <source>
        <strain evidence="13 14">NML 030167</strain>
    </source>
</reference>
<dbReference type="InterPro" id="IPR006009">
    <property type="entry name" value="GlcNAc_MurG"/>
</dbReference>
<feature type="binding site" evidence="10">
    <location>
        <begin position="11"/>
        <end position="13"/>
    </location>
    <ligand>
        <name>UDP-N-acetyl-alpha-D-glucosamine</name>
        <dbReference type="ChEBI" id="CHEBI:57705"/>
    </ligand>
</feature>
<evidence type="ECO:0000259" key="11">
    <source>
        <dbReference type="Pfam" id="PF03033"/>
    </source>
</evidence>
<organism evidence="13 14">
    <name type="scientific">Enemella evansiae</name>
    <dbReference type="NCBI Taxonomy" id="2016499"/>
    <lineage>
        <taxon>Bacteria</taxon>
        <taxon>Bacillati</taxon>
        <taxon>Actinomycetota</taxon>
        <taxon>Actinomycetes</taxon>
        <taxon>Propionibacteriales</taxon>
        <taxon>Propionibacteriaceae</taxon>
        <taxon>Enemella</taxon>
    </lineage>
</organism>
<dbReference type="GO" id="GO:0005886">
    <property type="term" value="C:plasma membrane"/>
    <property type="evidence" value="ECO:0007669"/>
    <property type="project" value="UniProtKB-SubCell"/>
</dbReference>
<keyword evidence="2 10" id="KW-0132">Cell division</keyword>
<dbReference type="NCBIfam" id="TIGR01133">
    <property type="entry name" value="murG"/>
    <property type="match status" value="1"/>
</dbReference>
<dbReference type="Pfam" id="PF03033">
    <property type="entry name" value="Glyco_transf_28"/>
    <property type="match status" value="1"/>
</dbReference>
<keyword evidence="6 10" id="KW-0573">Peptidoglycan synthesis</keyword>
<dbReference type="OrthoDB" id="9808936at2"/>
<dbReference type="PANTHER" id="PTHR21015">
    <property type="entry name" value="UDP-N-ACETYLGLUCOSAMINE--N-ACETYLMURAMYL-(PENTAPEPTIDE) PYROPHOSPHORYL-UNDECAPRENOL N-ACETYLGLUCOSAMINE TRANSFERASE 1"/>
    <property type="match status" value="1"/>
</dbReference>
<dbReference type="Gene3D" id="3.40.50.2000">
    <property type="entry name" value="Glycogen Phosphorylase B"/>
    <property type="match status" value="2"/>
</dbReference>
<gene>
    <name evidence="10 13" type="primary">murG</name>
    <name evidence="13" type="ORF">CGZ94_09025</name>
</gene>
<dbReference type="GO" id="GO:0009252">
    <property type="term" value="P:peptidoglycan biosynthetic process"/>
    <property type="evidence" value="ECO:0007669"/>
    <property type="project" value="UniProtKB-UniRule"/>
</dbReference>
<name>A0A255GFR0_9ACTN</name>
<dbReference type="EC" id="2.4.1.227" evidence="10"/>
<keyword evidence="5 10" id="KW-0133">Cell shape</keyword>
<keyword evidence="14" id="KW-1185">Reference proteome</keyword>
<keyword evidence="3 10" id="KW-0328">Glycosyltransferase</keyword>
<accession>A0A255GFR0</accession>
<dbReference type="GO" id="GO:0051301">
    <property type="term" value="P:cell division"/>
    <property type="evidence" value="ECO:0007669"/>
    <property type="project" value="UniProtKB-KW"/>
</dbReference>
<evidence type="ECO:0000256" key="1">
    <source>
        <dbReference type="ARBA" id="ARBA00022475"/>
    </source>
</evidence>
<feature type="binding site" evidence="10">
    <location>
        <position position="162"/>
    </location>
    <ligand>
        <name>UDP-N-acetyl-alpha-D-glucosamine</name>
        <dbReference type="ChEBI" id="CHEBI:57705"/>
    </ligand>
</feature>
<comment type="subcellular location">
    <subcellularLocation>
        <location evidence="10">Cell membrane</location>
        <topology evidence="10">Peripheral membrane protein</topology>
        <orientation evidence="10">Cytoplasmic side</orientation>
    </subcellularLocation>
</comment>
<comment type="function">
    <text evidence="10">Cell wall formation. Catalyzes the transfer of a GlcNAc subunit on undecaprenyl-pyrophosphoryl-MurNAc-pentapeptide (lipid intermediate I) to form undecaprenyl-pyrophosphoryl-MurNAc-(pentapeptide)GlcNAc (lipid intermediate II).</text>
</comment>
<dbReference type="CDD" id="cd03785">
    <property type="entry name" value="GT28_MurG"/>
    <property type="match status" value="1"/>
</dbReference>
<dbReference type="Proteomes" id="UP000215896">
    <property type="component" value="Unassembled WGS sequence"/>
</dbReference>
<keyword evidence="8 10" id="KW-0131">Cell cycle</keyword>
<dbReference type="GO" id="GO:0050511">
    <property type="term" value="F:undecaprenyldiphospho-muramoylpentapeptide beta-N-acetylglucosaminyltransferase activity"/>
    <property type="evidence" value="ECO:0007669"/>
    <property type="project" value="UniProtKB-UniRule"/>
</dbReference>
<comment type="caution">
    <text evidence="13">The sequence shown here is derived from an EMBL/GenBank/DDBJ whole genome shotgun (WGS) entry which is preliminary data.</text>
</comment>
<evidence type="ECO:0000256" key="4">
    <source>
        <dbReference type="ARBA" id="ARBA00022679"/>
    </source>
</evidence>
<keyword evidence="1 10" id="KW-1003">Cell membrane</keyword>
<comment type="pathway">
    <text evidence="10">Cell wall biogenesis; peptidoglycan biosynthesis.</text>
</comment>
<accession>A0A4R6LY42</accession>
<dbReference type="EMBL" id="NMVO01000012">
    <property type="protein sequence ID" value="OYO14698.1"/>
    <property type="molecule type" value="Genomic_DNA"/>
</dbReference>
<evidence type="ECO:0000256" key="3">
    <source>
        <dbReference type="ARBA" id="ARBA00022676"/>
    </source>
</evidence>
<feature type="domain" description="Glycosyltransferase family 28 N-terminal" evidence="11">
    <location>
        <begin position="4"/>
        <end position="143"/>
    </location>
</feature>
<comment type="catalytic activity">
    <reaction evidence="10">
        <text>di-trans,octa-cis-undecaprenyl diphospho-N-acetyl-alpha-D-muramoyl-L-alanyl-D-glutamyl-meso-2,6-diaminopimeloyl-D-alanyl-D-alanine + UDP-N-acetyl-alpha-D-glucosamine = di-trans,octa-cis-undecaprenyl diphospho-[N-acetyl-alpha-D-glucosaminyl-(1-&gt;4)]-N-acetyl-alpha-D-muramoyl-L-alanyl-D-glutamyl-meso-2,6-diaminopimeloyl-D-alanyl-D-alanine + UDP + H(+)</text>
        <dbReference type="Rhea" id="RHEA:31227"/>
        <dbReference type="ChEBI" id="CHEBI:15378"/>
        <dbReference type="ChEBI" id="CHEBI:57705"/>
        <dbReference type="ChEBI" id="CHEBI:58223"/>
        <dbReference type="ChEBI" id="CHEBI:61387"/>
        <dbReference type="ChEBI" id="CHEBI:61388"/>
        <dbReference type="EC" id="2.4.1.227"/>
    </reaction>
</comment>
<evidence type="ECO:0000256" key="8">
    <source>
        <dbReference type="ARBA" id="ARBA00023306"/>
    </source>
</evidence>
<evidence type="ECO:0000256" key="6">
    <source>
        <dbReference type="ARBA" id="ARBA00022984"/>
    </source>
</evidence>
<dbReference type="Pfam" id="PF04101">
    <property type="entry name" value="Glyco_tran_28_C"/>
    <property type="match status" value="1"/>
</dbReference>
<feature type="binding site" evidence="10">
    <location>
        <position position="125"/>
    </location>
    <ligand>
        <name>UDP-N-acetyl-alpha-D-glucosamine</name>
        <dbReference type="ChEBI" id="CHEBI:57705"/>
    </ligand>
</feature>
<dbReference type="GO" id="GO:0005975">
    <property type="term" value="P:carbohydrate metabolic process"/>
    <property type="evidence" value="ECO:0007669"/>
    <property type="project" value="InterPro"/>
</dbReference>
<dbReference type="GO" id="GO:0008360">
    <property type="term" value="P:regulation of cell shape"/>
    <property type="evidence" value="ECO:0007669"/>
    <property type="project" value="UniProtKB-KW"/>
</dbReference>
<feature type="binding site" evidence="10">
    <location>
        <position position="295"/>
    </location>
    <ligand>
        <name>UDP-N-acetyl-alpha-D-glucosamine</name>
        <dbReference type="ChEBI" id="CHEBI:57705"/>
    </ligand>
</feature>
<dbReference type="SUPFAM" id="SSF53756">
    <property type="entry name" value="UDP-Glycosyltransferase/glycogen phosphorylase"/>
    <property type="match status" value="1"/>
</dbReference>
<dbReference type="AlphaFoldDB" id="A0A255GFR0"/>